<dbReference type="KEGG" id="sxn:IAG42_26955"/>
<proteinExistence type="predicted"/>
<sequence length="266" mass="28285">MSSTLRGPSARHPAARSGRRPGCLAAPFVLAGRVFRPARPDRVTDGAIESAQIARTAIGIVATLWLVYAYPMRQSVGSFAMDKFAETLLSTGVLVVAGPLALAVFVAAARPPLRGVYLRRLSGPLRGFAALLAAVLALALPSLTNGGVALDGPLYYVFLIAGLPLVLFALPFALTACVLCVHHAFRTADVHEVLPPLLSPLLVWAMFGVQVLDDAPVAAPLPVRILFLVGPPLSVTALSWWELRRLRTHFGITLRGALNRQGPARP</sequence>
<dbReference type="AlphaFoldDB" id="A0A7H1BDQ9"/>
<feature type="transmembrane region" description="Helical" evidence="1">
    <location>
        <begin position="53"/>
        <end position="71"/>
    </location>
</feature>
<dbReference type="RefSeq" id="WP_188339543.1">
    <property type="nucleotide sequence ID" value="NZ_CP061281.1"/>
</dbReference>
<evidence type="ECO:0000256" key="1">
    <source>
        <dbReference type="SAM" id="Phobius"/>
    </source>
</evidence>
<feature type="transmembrane region" description="Helical" evidence="1">
    <location>
        <begin position="125"/>
        <end position="143"/>
    </location>
</feature>
<gene>
    <name evidence="2" type="ORF">IAG42_26955</name>
</gene>
<keyword evidence="1" id="KW-0472">Membrane</keyword>
<feature type="transmembrane region" description="Helical" evidence="1">
    <location>
        <begin position="193"/>
        <end position="211"/>
    </location>
</feature>
<feature type="transmembrane region" description="Helical" evidence="1">
    <location>
        <begin position="91"/>
        <end position="113"/>
    </location>
</feature>
<protein>
    <submittedName>
        <fullName evidence="2">Uncharacterized protein</fullName>
    </submittedName>
</protein>
<accession>A0A7H1BDQ9</accession>
<evidence type="ECO:0000313" key="2">
    <source>
        <dbReference type="EMBL" id="QNS06864.1"/>
    </source>
</evidence>
<dbReference type="EMBL" id="CP061281">
    <property type="protein sequence ID" value="QNS06864.1"/>
    <property type="molecule type" value="Genomic_DNA"/>
</dbReference>
<name>A0A7H1BDQ9_9ACTN</name>
<feature type="transmembrane region" description="Helical" evidence="1">
    <location>
        <begin position="223"/>
        <end position="241"/>
    </location>
</feature>
<evidence type="ECO:0000313" key="3">
    <source>
        <dbReference type="Proteomes" id="UP000516428"/>
    </source>
</evidence>
<dbReference type="Proteomes" id="UP000516428">
    <property type="component" value="Chromosome"/>
</dbReference>
<reference evidence="2 3" key="1">
    <citation type="submission" date="2020-09" db="EMBL/GenBank/DDBJ databases">
        <title>A novel species.</title>
        <authorList>
            <person name="Gao J."/>
        </authorList>
    </citation>
    <scope>NUCLEOTIDE SEQUENCE [LARGE SCALE GENOMIC DNA]</scope>
    <source>
        <strain evidence="2 3">CRXT-Y-14</strain>
    </source>
</reference>
<organism evidence="2 3">
    <name type="scientific">Streptomyces xanthii</name>
    <dbReference type="NCBI Taxonomy" id="2768069"/>
    <lineage>
        <taxon>Bacteria</taxon>
        <taxon>Bacillati</taxon>
        <taxon>Actinomycetota</taxon>
        <taxon>Actinomycetes</taxon>
        <taxon>Kitasatosporales</taxon>
        <taxon>Streptomycetaceae</taxon>
        <taxon>Streptomyces</taxon>
    </lineage>
</organism>
<feature type="transmembrane region" description="Helical" evidence="1">
    <location>
        <begin position="155"/>
        <end position="181"/>
    </location>
</feature>
<keyword evidence="3" id="KW-1185">Reference proteome</keyword>
<keyword evidence="1" id="KW-0812">Transmembrane</keyword>
<keyword evidence="1" id="KW-1133">Transmembrane helix</keyword>